<gene>
    <name evidence="3" type="ORF">PARMNEM_LOCUS14930</name>
</gene>
<dbReference type="AlphaFoldDB" id="A0AAV1LKS9"/>
<organism evidence="3 4">
    <name type="scientific">Parnassius mnemosyne</name>
    <name type="common">clouded apollo</name>
    <dbReference type="NCBI Taxonomy" id="213953"/>
    <lineage>
        <taxon>Eukaryota</taxon>
        <taxon>Metazoa</taxon>
        <taxon>Ecdysozoa</taxon>
        <taxon>Arthropoda</taxon>
        <taxon>Hexapoda</taxon>
        <taxon>Insecta</taxon>
        <taxon>Pterygota</taxon>
        <taxon>Neoptera</taxon>
        <taxon>Endopterygota</taxon>
        <taxon>Lepidoptera</taxon>
        <taxon>Glossata</taxon>
        <taxon>Ditrysia</taxon>
        <taxon>Papilionoidea</taxon>
        <taxon>Papilionidae</taxon>
        <taxon>Parnassiinae</taxon>
        <taxon>Parnassini</taxon>
        <taxon>Parnassius</taxon>
        <taxon>Driopa</taxon>
    </lineage>
</organism>
<dbReference type="PANTHER" id="PTHR33395">
    <property type="entry name" value="TRANSCRIPTASE, PUTATIVE-RELATED-RELATED"/>
    <property type="match status" value="1"/>
</dbReference>
<dbReference type="EMBL" id="CAVLGL010000092">
    <property type="protein sequence ID" value="CAK1595450.1"/>
    <property type="molecule type" value="Genomic_DNA"/>
</dbReference>
<feature type="domain" description="Endonuclease/exonuclease/phosphatase" evidence="2">
    <location>
        <begin position="28"/>
        <end position="135"/>
    </location>
</feature>
<keyword evidence="4" id="KW-1185">Reference proteome</keyword>
<dbReference type="Pfam" id="PF14529">
    <property type="entry name" value="Exo_endo_phos_2"/>
    <property type="match status" value="1"/>
</dbReference>
<feature type="region of interest" description="Disordered" evidence="1">
    <location>
        <begin position="463"/>
        <end position="482"/>
    </location>
</feature>
<comment type="caution">
    <text evidence="3">The sequence shown here is derived from an EMBL/GenBank/DDBJ whole genome shotgun (WGS) entry which is preliminary data.</text>
</comment>
<dbReference type="GO" id="GO:0031012">
    <property type="term" value="C:extracellular matrix"/>
    <property type="evidence" value="ECO:0007669"/>
    <property type="project" value="TreeGrafter"/>
</dbReference>
<dbReference type="Proteomes" id="UP001314205">
    <property type="component" value="Unassembled WGS sequence"/>
</dbReference>
<dbReference type="Gene3D" id="3.60.10.10">
    <property type="entry name" value="Endonuclease/exonuclease/phosphatase"/>
    <property type="match status" value="1"/>
</dbReference>
<dbReference type="GO" id="GO:0007508">
    <property type="term" value="P:larval heart development"/>
    <property type="evidence" value="ECO:0007669"/>
    <property type="project" value="TreeGrafter"/>
</dbReference>
<dbReference type="GO" id="GO:0061343">
    <property type="term" value="P:cell adhesion involved in heart morphogenesis"/>
    <property type="evidence" value="ECO:0007669"/>
    <property type="project" value="TreeGrafter"/>
</dbReference>
<evidence type="ECO:0000313" key="3">
    <source>
        <dbReference type="EMBL" id="CAK1595450.1"/>
    </source>
</evidence>
<evidence type="ECO:0000256" key="1">
    <source>
        <dbReference type="SAM" id="MobiDB-lite"/>
    </source>
</evidence>
<evidence type="ECO:0000259" key="2">
    <source>
        <dbReference type="Pfam" id="PF14529"/>
    </source>
</evidence>
<protein>
    <recommendedName>
        <fullName evidence="2">Endonuclease/exonuclease/phosphatase domain-containing protein</fullName>
    </recommendedName>
</protein>
<proteinExistence type="predicted"/>
<dbReference type="SUPFAM" id="SSF56219">
    <property type="entry name" value="DNase I-like"/>
    <property type="match status" value="1"/>
</dbReference>
<name>A0AAV1LKS9_9NEOP</name>
<accession>A0AAV1LKS9</accession>
<dbReference type="PANTHER" id="PTHR33395:SF22">
    <property type="entry name" value="REVERSE TRANSCRIPTASE DOMAIN-CONTAINING PROTEIN"/>
    <property type="match status" value="1"/>
</dbReference>
<dbReference type="GO" id="GO:0003824">
    <property type="term" value="F:catalytic activity"/>
    <property type="evidence" value="ECO:0007669"/>
    <property type="project" value="InterPro"/>
</dbReference>
<dbReference type="InterPro" id="IPR005135">
    <property type="entry name" value="Endo/exonuclease/phosphatase"/>
</dbReference>
<sequence length="482" mass="55305">MRPEWNNTDLECIWITIPGSNIGSSYDIHISVVYIPPNHQISSRIKDLINTLLAVRDKYPNDYIIVSGDFNLPCIDWSSGDPVIRRKGSVEVQTAASDLISCCSFIGLSQYNTLLNSSKNTLDLIFSSFPIKVQKSEFVLVIEDVYHPALYISATDILVPSRRPSLRTKYQFKRADYRSMNDLLLKQDWAFITRETSLDRVTDKFYSIINELIEKFVPKIRCSSNYSYPIWYSRALINLIKEKSKLHSSWKKHKNPIDYADFSELRKRQKILQQQCYKLYLARTQENIKHNPKAFWSYVKSKRKYNSDYPQEMTYGDTKLNNPIAICSSFNDFFKSNFTKSIDNNLTIRSDNLNLNVIHDIEINPEKVKNLIFDNMKVEECGLRMGKSTVKCLLYADDQVISASSAAELQMMVTLMNCSGNNDLINESENVEMLTADLRELGSTTSTSQRNSLLAFNAPEVIFEPPQSATEQPPPTEKESAV</sequence>
<dbReference type="InterPro" id="IPR036691">
    <property type="entry name" value="Endo/exonu/phosph_ase_sf"/>
</dbReference>
<reference evidence="3 4" key="1">
    <citation type="submission" date="2023-11" db="EMBL/GenBank/DDBJ databases">
        <authorList>
            <person name="Hedman E."/>
            <person name="Englund M."/>
            <person name="Stromberg M."/>
            <person name="Nyberg Akerstrom W."/>
            <person name="Nylinder S."/>
            <person name="Jareborg N."/>
            <person name="Kallberg Y."/>
            <person name="Kronander E."/>
        </authorList>
    </citation>
    <scope>NUCLEOTIDE SEQUENCE [LARGE SCALE GENOMIC DNA]</scope>
</reference>
<evidence type="ECO:0000313" key="4">
    <source>
        <dbReference type="Proteomes" id="UP001314205"/>
    </source>
</evidence>